<gene>
    <name evidence="1" type="ORF">PKB_2432</name>
</gene>
<dbReference type="KEGG" id="pkc:PKB_2432"/>
<reference evidence="1 2" key="1">
    <citation type="submission" date="2013-03" db="EMBL/GenBank/DDBJ databases">
        <authorList>
            <person name="Linke B."/>
        </authorList>
    </citation>
    <scope>NUCLEOTIDE SEQUENCE [LARGE SCALE GENOMIC DNA]</scope>
    <source>
        <strain evidence="1 2">B13</strain>
    </source>
</reference>
<reference evidence="1 2" key="2">
    <citation type="submission" date="2014-05" db="EMBL/GenBank/DDBJ databases">
        <title>Genome sequence of the 3-chlorobenzoate degrading bacterium Pseudomonas knackmussii B13 shows multiple evidence for horizontal gene transfer.</title>
        <authorList>
            <person name="Miyazaki R."/>
            <person name="Bertelli C."/>
            <person name="Falquet L."/>
            <person name="Robinson-Rechavi M."/>
            <person name="Gharib W."/>
            <person name="Roy S."/>
            <person name="Van der Meer J.R."/>
        </authorList>
    </citation>
    <scope>NUCLEOTIDE SEQUENCE [LARGE SCALE GENOMIC DNA]</scope>
    <source>
        <strain evidence="1 2">B13</strain>
    </source>
</reference>
<sequence length="66" mass="7497">MEDACDKQRLMAESVAAHQRLLEFLHRVTIPITPAQRVEFERLIGEAASAHRTLTNAFGRSVEITY</sequence>
<evidence type="ECO:0000313" key="2">
    <source>
        <dbReference type="Proteomes" id="UP000025241"/>
    </source>
</evidence>
<keyword evidence="2" id="KW-1185">Reference proteome</keyword>
<protein>
    <submittedName>
        <fullName evidence="1">Uncharacterized protein</fullName>
    </submittedName>
</protein>
<accession>A0A024HGK1</accession>
<dbReference type="STRING" id="1301098.PKB_2432"/>
<dbReference type="EMBL" id="HG322950">
    <property type="protein sequence ID" value="CDF83779.1"/>
    <property type="molecule type" value="Genomic_DNA"/>
</dbReference>
<evidence type="ECO:0000313" key="1">
    <source>
        <dbReference type="EMBL" id="CDF83779.1"/>
    </source>
</evidence>
<name>A0A024HGK1_PSEKB</name>
<dbReference type="HOGENOM" id="CLU_2827923_0_0_6"/>
<dbReference type="AlphaFoldDB" id="A0A024HGK1"/>
<dbReference type="Proteomes" id="UP000025241">
    <property type="component" value="Chromosome I"/>
</dbReference>
<dbReference type="PATRIC" id="fig|1301098.3.peg.2437"/>
<proteinExistence type="predicted"/>
<organism evidence="1 2">
    <name type="scientific">Pseudomonas knackmussii (strain DSM 6978 / CCUG 54928 / LMG 23759 / B13)</name>
    <dbReference type="NCBI Taxonomy" id="1301098"/>
    <lineage>
        <taxon>Bacteria</taxon>
        <taxon>Pseudomonadati</taxon>
        <taxon>Pseudomonadota</taxon>
        <taxon>Gammaproteobacteria</taxon>
        <taxon>Pseudomonadales</taxon>
        <taxon>Pseudomonadaceae</taxon>
        <taxon>Pseudomonas</taxon>
    </lineage>
</organism>